<reference evidence="2" key="1">
    <citation type="submission" date="2021-04" db="EMBL/GenBank/DDBJ databases">
        <authorList>
            <consortium name="Molecular Ecology Group"/>
        </authorList>
    </citation>
    <scope>NUCLEOTIDE SEQUENCE</scope>
</reference>
<feature type="region of interest" description="Disordered" evidence="1">
    <location>
        <begin position="48"/>
        <end position="72"/>
    </location>
</feature>
<evidence type="ECO:0000313" key="3">
    <source>
        <dbReference type="Proteomes" id="UP000678393"/>
    </source>
</evidence>
<organism evidence="2 3">
    <name type="scientific">Candidula unifasciata</name>
    <dbReference type="NCBI Taxonomy" id="100452"/>
    <lineage>
        <taxon>Eukaryota</taxon>
        <taxon>Metazoa</taxon>
        <taxon>Spiralia</taxon>
        <taxon>Lophotrochozoa</taxon>
        <taxon>Mollusca</taxon>
        <taxon>Gastropoda</taxon>
        <taxon>Heterobranchia</taxon>
        <taxon>Euthyneura</taxon>
        <taxon>Panpulmonata</taxon>
        <taxon>Eupulmonata</taxon>
        <taxon>Stylommatophora</taxon>
        <taxon>Helicina</taxon>
        <taxon>Helicoidea</taxon>
        <taxon>Geomitridae</taxon>
        <taxon>Candidula</taxon>
    </lineage>
</organism>
<dbReference type="EMBL" id="CAJHNH020008575">
    <property type="protein sequence ID" value="CAG5136820.1"/>
    <property type="molecule type" value="Genomic_DNA"/>
</dbReference>
<comment type="caution">
    <text evidence="2">The sequence shown here is derived from an EMBL/GenBank/DDBJ whole genome shotgun (WGS) entry which is preliminary data.</text>
</comment>
<dbReference type="AlphaFoldDB" id="A0A8S4A8N0"/>
<sequence length="102" mass="11639">FSRGYWLKPNLCRFYNIFYHHLILNDLLPERDKCSNSFIIFSELRTRRSAPENKTSQKGASGSKNKASKGNPTQHVVEIAFINIKDPDIAISTTVTVLRILS</sequence>
<accession>A0A8S4A8N0</accession>
<feature type="non-terminal residue" evidence="2">
    <location>
        <position position="102"/>
    </location>
</feature>
<evidence type="ECO:0000256" key="1">
    <source>
        <dbReference type="SAM" id="MobiDB-lite"/>
    </source>
</evidence>
<dbReference type="Proteomes" id="UP000678393">
    <property type="component" value="Unassembled WGS sequence"/>
</dbReference>
<evidence type="ECO:0000313" key="2">
    <source>
        <dbReference type="EMBL" id="CAG5136820.1"/>
    </source>
</evidence>
<name>A0A8S4A8N0_9EUPU</name>
<proteinExistence type="predicted"/>
<feature type="non-terminal residue" evidence="2">
    <location>
        <position position="1"/>
    </location>
</feature>
<protein>
    <submittedName>
        <fullName evidence="2">Uncharacterized protein</fullName>
    </submittedName>
</protein>
<gene>
    <name evidence="2" type="ORF">CUNI_LOCUS22378</name>
</gene>
<feature type="compositionally biased region" description="Low complexity" evidence="1">
    <location>
        <begin position="58"/>
        <end position="71"/>
    </location>
</feature>
<keyword evidence="3" id="KW-1185">Reference proteome</keyword>